<keyword evidence="6" id="KW-1185">Reference proteome</keyword>
<keyword evidence="1" id="KW-0808">Transferase</keyword>
<dbReference type="OrthoDB" id="9758522at2"/>
<dbReference type="InterPro" id="IPR000014">
    <property type="entry name" value="PAS"/>
</dbReference>
<evidence type="ECO:0000313" key="6">
    <source>
        <dbReference type="Proteomes" id="UP000238634"/>
    </source>
</evidence>
<feature type="domain" description="PAS" evidence="3">
    <location>
        <begin position="67"/>
        <end position="126"/>
    </location>
</feature>
<reference evidence="5 6" key="1">
    <citation type="submission" date="2018-02" db="EMBL/GenBank/DDBJ databases">
        <authorList>
            <person name="Cohen D.B."/>
            <person name="Kent A.D."/>
        </authorList>
    </citation>
    <scope>NUCLEOTIDE SEQUENCE [LARGE SCALE GENOMIC DNA]</scope>
    <source>
        <strain evidence="5 6">ULC007</strain>
    </source>
</reference>
<organism evidence="5 6">
    <name type="scientific">Phormidesmis priestleyi ULC007</name>
    <dbReference type="NCBI Taxonomy" id="1920490"/>
    <lineage>
        <taxon>Bacteria</taxon>
        <taxon>Bacillati</taxon>
        <taxon>Cyanobacteriota</taxon>
        <taxon>Cyanophyceae</taxon>
        <taxon>Leptolyngbyales</taxon>
        <taxon>Leptolyngbyaceae</taxon>
        <taxon>Phormidesmis</taxon>
    </lineage>
</organism>
<dbReference type="STRING" id="1920490.GCA_001895925_03552"/>
<dbReference type="InterPro" id="IPR001610">
    <property type="entry name" value="PAC"/>
</dbReference>
<comment type="caution">
    <text evidence="5">The sequence shown here is derived from an EMBL/GenBank/DDBJ whole genome shotgun (WGS) entry which is preliminary data.</text>
</comment>
<feature type="domain" description="PAC" evidence="4">
    <location>
        <begin position="140"/>
        <end position="192"/>
    </location>
</feature>
<gene>
    <name evidence="5" type="ORF">C7B65_05865</name>
</gene>
<dbReference type="PROSITE" id="PS50109">
    <property type="entry name" value="HIS_KIN"/>
    <property type="match status" value="1"/>
</dbReference>
<dbReference type="SUPFAM" id="SSF55874">
    <property type="entry name" value="ATPase domain of HSP90 chaperone/DNA topoisomerase II/histidine kinase"/>
    <property type="match status" value="1"/>
</dbReference>
<evidence type="ECO:0000259" key="4">
    <source>
        <dbReference type="PROSITE" id="PS50113"/>
    </source>
</evidence>
<dbReference type="NCBIfam" id="TIGR00229">
    <property type="entry name" value="sensory_box"/>
    <property type="match status" value="1"/>
</dbReference>
<keyword evidence="1" id="KW-0418">Kinase</keyword>
<dbReference type="InterPro" id="IPR000700">
    <property type="entry name" value="PAS-assoc_C"/>
</dbReference>
<proteinExistence type="predicted"/>
<dbReference type="EMBL" id="PVWG01000004">
    <property type="protein sequence ID" value="PSB20931.1"/>
    <property type="molecule type" value="Genomic_DNA"/>
</dbReference>
<dbReference type="InterPro" id="IPR013656">
    <property type="entry name" value="PAS_4"/>
</dbReference>
<dbReference type="Pfam" id="PF07568">
    <property type="entry name" value="HisKA_2"/>
    <property type="match status" value="1"/>
</dbReference>
<accession>A0A2T1DKE9</accession>
<dbReference type="Proteomes" id="UP000238634">
    <property type="component" value="Unassembled WGS sequence"/>
</dbReference>
<dbReference type="PROSITE" id="PS50112">
    <property type="entry name" value="PAS"/>
    <property type="match status" value="1"/>
</dbReference>
<dbReference type="PROSITE" id="PS50113">
    <property type="entry name" value="PAC"/>
    <property type="match status" value="1"/>
</dbReference>
<evidence type="ECO:0000313" key="5">
    <source>
        <dbReference type="EMBL" id="PSB20931.1"/>
    </source>
</evidence>
<dbReference type="SUPFAM" id="SSF55785">
    <property type="entry name" value="PYP-like sensor domain (PAS domain)"/>
    <property type="match status" value="1"/>
</dbReference>
<feature type="domain" description="Histidine kinase" evidence="2">
    <location>
        <begin position="203"/>
        <end position="397"/>
    </location>
</feature>
<dbReference type="InterPro" id="IPR011495">
    <property type="entry name" value="Sig_transdc_His_kin_sub2_dim/P"/>
</dbReference>
<dbReference type="Gene3D" id="3.30.565.10">
    <property type="entry name" value="Histidine kinase-like ATPase, C-terminal domain"/>
    <property type="match status" value="1"/>
</dbReference>
<dbReference type="GO" id="GO:0016301">
    <property type="term" value="F:kinase activity"/>
    <property type="evidence" value="ECO:0007669"/>
    <property type="project" value="UniProtKB-KW"/>
</dbReference>
<name>A0A2T1DKE9_9CYAN</name>
<dbReference type="InterPro" id="IPR035965">
    <property type="entry name" value="PAS-like_dom_sf"/>
</dbReference>
<dbReference type="InterPro" id="IPR005467">
    <property type="entry name" value="His_kinase_dom"/>
</dbReference>
<dbReference type="Pfam" id="PF02518">
    <property type="entry name" value="HATPase_c"/>
    <property type="match status" value="1"/>
</dbReference>
<dbReference type="RefSeq" id="WP_073070646.1">
    <property type="nucleotide sequence ID" value="NZ_MPPI01000008.1"/>
</dbReference>
<dbReference type="CDD" id="cd00130">
    <property type="entry name" value="PAS"/>
    <property type="match status" value="1"/>
</dbReference>
<dbReference type="PANTHER" id="PTHR43065:SF23">
    <property type="entry name" value="SENSOR HISTIDINE KINASE PDTAS"/>
    <property type="match status" value="1"/>
</dbReference>
<protein>
    <submittedName>
        <fullName evidence="5">PAS domain S-box protein</fullName>
    </submittedName>
</protein>
<evidence type="ECO:0000259" key="2">
    <source>
        <dbReference type="PROSITE" id="PS50109"/>
    </source>
</evidence>
<dbReference type="SMART" id="SM00091">
    <property type="entry name" value="PAS"/>
    <property type="match status" value="1"/>
</dbReference>
<evidence type="ECO:0000259" key="3">
    <source>
        <dbReference type="PROSITE" id="PS50112"/>
    </source>
</evidence>
<evidence type="ECO:0000256" key="1">
    <source>
        <dbReference type="ARBA" id="ARBA00022777"/>
    </source>
</evidence>
<sequence>MEWNELAQHIGDIQTQFQQLQQTIALLPQTDTQATHLNYLFENLLSGLQKIDGLEMPLQGEQTLRASEEKWRALSACSPVGIFTCDVDGRITYTNPRCHEIGDFTLEASLGQEFATVIHAEDRDRVVSQWCAQAPTGQPHADEFRLVNPEGAVRWVRVRTAPIVSNDGNLMGHTGTLEDITKQKQAEAQIKASLREKEALLKEIHHRVKNNLQIISSLLYLQAQRIEDPKVRQIFEDSQSRISAMALVHDNLYRSQSLARINFSEYIQTLTTSLFYTYRIQPDLVQLKMDVDDNVLVSLDKAIPCGLVLNELMTNALKHGFSDGTTGEIAVTLKKVSSGQIYLTVENDGNNLPETFELKTIQSMGLRLVHGLVNQLQGHFELDKTDKTCFTITFSDL</sequence>
<dbReference type="Gene3D" id="3.30.450.20">
    <property type="entry name" value="PAS domain"/>
    <property type="match status" value="1"/>
</dbReference>
<dbReference type="Pfam" id="PF08448">
    <property type="entry name" value="PAS_4"/>
    <property type="match status" value="1"/>
</dbReference>
<dbReference type="SMART" id="SM00086">
    <property type="entry name" value="PAC"/>
    <property type="match status" value="1"/>
</dbReference>
<reference evidence="5 6" key="2">
    <citation type="submission" date="2018-03" db="EMBL/GenBank/DDBJ databases">
        <title>The ancient ancestry and fast evolution of plastids.</title>
        <authorList>
            <person name="Moore K.R."/>
            <person name="Magnabosco C."/>
            <person name="Momper L."/>
            <person name="Gold D.A."/>
            <person name="Bosak T."/>
            <person name="Fournier G.P."/>
        </authorList>
    </citation>
    <scope>NUCLEOTIDE SEQUENCE [LARGE SCALE GENOMIC DNA]</scope>
    <source>
        <strain evidence="5 6">ULC007</strain>
    </source>
</reference>
<dbReference type="AlphaFoldDB" id="A0A2T1DKE9"/>
<dbReference type="SMART" id="SM00387">
    <property type="entry name" value="HATPase_c"/>
    <property type="match status" value="1"/>
</dbReference>
<dbReference type="PANTHER" id="PTHR43065">
    <property type="entry name" value="SENSOR HISTIDINE KINASE"/>
    <property type="match status" value="1"/>
</dbReference>
<dbReference type="InterPro" id="IPR036890">
    <property type="entry name" value="HATPase_C_sf"/>
</dbReference>
<dbReference type="InterPro" id="IPR003594">
    <property type="entry name" value="HATPase_dom"/>
</dbReference>